<dbReference type="OrthoDB" id="27652at2759"/>
<sequence length="761" mass="85191">MILKKWLVKSERIKSKSTIPAVDVRPKNTSQELLESEIRRHNSSIRPGIVNDLSLLNKGEKENDEGKQLEIESSSPSIDDLALHDYNETTLQYPLELNPLLKQNIYPREGSGASGMLVYGNGLAKVFGLENFGNTCYCNSILQCLFNLEEFRVNVLQYPQRGEPSVRRRKLDTVSTKSRKFGNANASFSYVPGNAAKTYQSNGSCFCNNVSEESRPNNSSPSPTSKSFSRRSWNNMLKTGEARQEPDKIENENENMSADSSKYGVNSTAGGNEFAKGGVLPSGDQINGCTKQNDTSDDQLKYSGTSNDEESSIDVKSHQESKIIVGRTVCNIGHCQRSDTAANSVQLQTRVINTSSSSSSSSSGMMAGLGLQPQSQPCNSTLPFGVPSIEQRKKAALTTGPVLTIDHSFHHEYFPKDEPPDLYSALKDIFECIVESRSMVGVASPIFFVDVLRKENILFDKLMHQDAHEFLNFLMNSLSESLQQQLDKMPDMVPENFIKSLFQGTMTNSVTCLTCDSVTSSDEPFLDFAIPVTEDEEVNIQDMLEDFHQREMLNGANKFYCDSCNSLQEAERTVGLKQLPKFLLLHLKRFKYNEQCQSNIKLFNTVHYPLTLKVCSTFDSSVCKNYELRSVVIHMGGGPQHGHYVTICKHDLYGWLLFDDETVESVSEDSVLKYTGDPKDTTAAYVLFYKEITTPGKGTKVDYADNIEQMVKFDDWIKQQGVPSVSNQAVLSEDVAEKKDSNIWSPLKKRTKLFSFKRTKD</sequence>
<dbReference type="RefSeq" id="XP_017989630.1">
    <property type="nucleotide sequence ID" value="XM_018134098.1"/>
</dbReference>
<dbReference type="Proteomes" id="UP000243052">
    <property type="component" value="Chromosome viii"/>
</dbReference>
<keyword evidence="5 6" id="KW-0788">Thiol protease</keyword>
<keyword evidence="4 6" id="KW-0378">Hydrolase</keyword>
<comment type="similarity">
    <text evidence="2 6">Belongs to the peptidase C19 family.</text>
</comment>
<feature type="region of interest" description="Disordered" evidence="7">
    <location>
        <begin position="211"/>
        <end position="318"/>
    </location>
</feature>
<dbReference type="PROSITE" id="PS50235">
    <property type="entry name" value="USP_3"/>
    <property type="match status" value="1"/>
</dbReference>
<gene>
    <name evidence="9" type="ORF">AW171_hschr84685</name>
</gene>
<dbReference type="GO" id="GO:0005634">
    <property type="term" value="C:nucleus"/>
    <property type="evidence" value="ECO:0007669"/>
    <property type="project" value="TreeGrafter"/>
</dbReference>
<dbReference type="InterPro" id="IPR001394">
    <property type="entry name" value="Peptidase_C19_UCH"/>
</dbReference>
<evidence type="ECO:0000256" key="7">
    <source>
        <dbReference type="SAM" id="MobiDB-lite"/>
    </source>
</evidence>
<dbReference type="FunFam" id="3.90.70.10:FF:000131">
    <property type="entry name" value="Ubiquitin carboxyl-terminal hydrolase"/>
    <property type="match status" value="1"/>
</dbReference>
<dbReference type="InterPro" id="IPR018200">
    <property type="entry name" value="USP_CS"/>
</dbReference>
<dbReference type="EC" id="3.4.19.12" evidence="6"/>
<dbReference type="GO" id="GO:0004843">
    <property type="term" value="F:cysteine-type deubiquitinase activity"/>
    <property type="evidence" value="ECO:0007669"/>
    <property type="project" value="UniProtKB-UniRule"/>
</dbReference>
<dbReference type="GO" id="GO:0006508">
    <property type="term" value="P:proteolysis"/>
    <property type="evidence" value="ECO:0007669"/>
    <property type="project" value="UniProtKB-KW"/>
</dbReference>
<dbReference type="STRING" id="45286.A0A0X8HW54"/>
<feature type="domain" description="USP" evidence="8">
    <location>
        <begin position="127"/>
        <end position="692"/>
    </location>
</feature>
<dbReference type="InterPro" id="IPR050164">
    <property type="entry name" value="Peptidase_C19"/>
</dbReference>
<dbReference type="PROSITE" id="PS00973">
    <property type="entry name" value="USP_2"/>
    <property type="match status" value="1"/>
</dbReference>
<evidence type="ECO:0000256" key="2">
    <source>
        <dbReference type="ARBA" id="ARBA00009085"/>
    </source>
</evidence>
<feature type="compositionally biased region" description="Basic and acidic residues" evidence="7">
    <location>
        <begin position="240"/>
        <end position="251"/>
    </location>
</feature>
<dbReference type="Gene3D" id="3.90.70.10">
    <property type="entry name" value="Cysteine proteinases"/>
    <property type="match status" value="2"/>
</dbReference>
<dbReference type="GO" id="GO:0016579">
    <property type="term" value="P:protein deubiquitination"/>
    <property type="evidence" value="ECO:0007669"/>
    <property type="project" value="InterPro"/>
</dbReference>
<feature type="compositionally biased region" description="Polar residues" evidence="7">
    <location>
        <begin position="284"/>
        <end position="293"/>
    </location>
</feature>
<dbReference type="Pfam" id="PF00443">
    <property type="entry name" value="UCH"/>
    <property type="match status" value="1"/>
</dbReference>
<proteinExistence type="inferred from homology"/>
<dbReference type="GeneID" id="28725995"/>
<evidence type="ECO:0000259" key="8">
    <source>
        <dbReference type="PROSITE" id="PS50235"/>
    </source>
</evidence>
<dbReference type="PANTHER" id="PTHR24006">
    <property type="entry name" value="UBIQUITIN CARBOXYL-TERMINAL HYDROLASE"/>
    <property type="match status" value="1"/>
</dbReference>
<evidence type="ECO:0000256" key="5">
    <source>
        <dbReference type="ARBA" id="ARBA00022807"/>
    </source>
</evidence>
<dbReference type="EMBL" id="CP014248">
    <property type="protein sequence ID" value="AMD22634.1"/>
    <property type="molecule type" value="Genomic_DNA"/>
</dbReference>
<dbReference type="InterPro" id="IPR028889">
    <property type="entry name" value="USP"/>
</dbReference>
<keyword evidence="10" id="KW-1185">Reference proteome</keyword>
<protein>
    <recommendedName>
        <fullName evidence="6">Ubiquitin carboxyl-terminal hydrolase</fullName>
        <ecNumber evidence="6">3.4.19.12</ecNumber>
    </recommendedName>
</protein>
<dbReference type="AlphaFoldDB" id="A0A0X8HW54"/>
<reference evidence="9 10" key="1">
    <citation type="submission" date="2016-01" db="EMBL/GenBank/DDBJ databases">
        <title>Genome sequence of the yeast Holleya sinecauda.</title>
        <authorList>
            <person name="Dietrich F.S."/>
        </authorList>
    </citation>
    <scope>NUCLEOTIDE SEQUENCE [LARGE SCALE GENOMIC DNA]</scope>
    <source>
        <strain evidence="9 10">ATCC 58844</strain>
    </source>
</reference>
<dbReference type="PANTHER" id="PTHR24006:SF733">
    <property type="entry name" value="RE52890P"/>
    <property type="match status" value="1"/>
</dbReference>
<dbReference type="PROSITE" id="PS00972">
    <property type="entry name" value="USP_1"/>
    <property type="match status" value="1"/>
</dbReference>
<evidence type="ECO:0000256" key="6">
    <source>
        <dbReference type="RuleBase" id="RU366025"/>
    </source>
</evidence>
<accession>A0A0X8HW54</accession>
<evidence type="ECO:0000256" key="4">
    <source>
        <dbReference type="ARBA" id="ARBA00022801"/>
    </source>
</evidence>
<evidence type="ECO:0000313" key="10">
    <source>
        <dbReference type="Proteomes" id="UP000243052"/>
    </source>
</evidence>
<evidence type="ECO:0000256" key="1">
    <source>
        <dbReference type="ARBA" id="ARBA00000707"/>
    </source>
</evidence>
<organism evidence="9 10">
    <name type="scientific">Eremothecium sinecaudum</name>
    <dbReference type="NCBI Taxonomy" id="45286"/>
    <lineage>
        <taxon>Eukaryota</taxon>
        <taxon>Fungi</taxon>
        <taxon>Dikarya</taxon>
        <taxon>Ascomycota</taxon>
        <taxon>Saccharomycotina</taxon>
        <taxon>Saccharomycetes</taxon>
        <taxon>Saccharomycetales</taxon>
        <taxon>Saccharomycetaceae</taxon>
        <taxon>Eremothecium</taxon>
    </lineage>
</organism>
<name>A0A0X8HW54_9SACH</name>
<comment type="catalytic activity">
    <reaction evidence="1 6">
        <text>Thiol-dependent hydrolysis of ester, thioester, amide, peptide and isopeptide bonds formed by the C-terminal Gly of ubiquitin (a 76-residue protein attached to proteins as an intracellular targeting signal).</text>
        <dbReference type="EC" id="3.4.19.12"/>
    </reaction>
</comment>
<evidence type="ECO:0000256" key="3">
    <source>
        <dbReference type="ARBA" id="ARBA00022670"/>
    </source>
</evidence>
<dbReference type="GO" id="GO:0005829">
    <property type="term" value="C:cytosol"/>
    <property type="evidence" value="ECO:0007669"/>
    <property type="project" value="TreeGrafter"/>
</dbReference>
<keyword evidence="3 6" id="KW-0645">Protease</keyword>
<dbReference type="SUPFAM" id="SSF54001">
    <property type="entry name" value="Cysteine proteinases"/>
    <property type="match status" value="1"/>
</dbReference>
<keyword evidence="6" id="KW-0833">Ubl conjugation pathway</keyword>
<dbReference type="InterPro" id="IPR038765">
    <property type="entry name" value="Papain-like_cys_pep_sf"/>
</dbReference>
<feature type="compositionally biased region" description="Polar residues" evidence="7">
    <location>
        <begin position="254"/>
        <end position="270"/>
    </location>
</feature>
<evidence type="ECO:0000313" key="9">
    <source>
        <dbReference type="EMBL" id="AMD22634.1"/>
    </source>
</evidence>
<feature type="compositionally biased region" description="Low complexity" evidence="7">
    <location>
        <begin position="211"/>
        <end position="232"/>
    </location>
</feature>